<organism evidence="2 3">
    <name type="scientific">Ancylostoma caninum</name>
    <name type="common">Dog hookworm</name>
    <dbReference type="NCBI Taxonomy" id="29170"/>
    <lineage>
        <taxon>Eukaryota</taxon>
        <taxon>Metazoa</taxon>
        <taxon>Ecdysozoa</taxon>
        <taxon>Nematoda</taxon>
        <taxon>Chromadorea</taxon>
        <taxon>Rhabditida</taxon>
        <taxon>Rhabditina</taxon>
        <taxon>Rhabditomorpha</taxon>
        <taxon>Strongyloidea</taxon>
        <taxon>Ancylostomatidae</taxon>
        <taxon>Ancylostomatinae</taxon>
        <taxon>Ancylostoma</taxon>
    </lineage>
</organism>
<evidence type="ECO:0000256" key="1">
    <source>
        <dbReference type="SAM" id="Phobius"/>
    </source>
</evidence>
<keyword evidence="3" id="KW-1185">Reference proteome</keyword>
<feature type="transmembrane region" description="Helical" evidence="1">
    <location>
        <begin position="130"/>
        <end position="150"/>
    </location>
</feature>
<feature type="transmembrane region" description="Helical" evidence="1">
    <location>
        <begin position="44"/>
        <end position="66"/>
    </location>
</feature>
<name>A0A368GYE6_ANCCA</name>
<gene>
    <name evidence="2" type="ORF">ANCCAN_04635</name>
</gene>
<evidence type="ECO:0000313" key="3">
    <source>
        <dbReference type="Proteomes" id="UP000252519"/>
    </source>
</evidence>
<keyword evidence="1" id="KW-0812">Transmembrane</keyword>
<feature type="transmembrane region" description="Helical" evidence="1">
    <location>
        <begin position="86"/>
        <end position="110"/>
    </location>
</feature>
<feature type="transmembrane region" description="Helical" evidence="1">
    <location>
        <begin position="12"/>
        <end position="32"/>
    </location>
</feature>
<accession>A0A368GYE6</accession>
<keyword evidence="1" id="KW-1133">Transmembrane helix</keyword>
<comment type="caution">
    <text evidence="2">The sequence shown here is derived from an EMBL/GenBank/DDBJ whole genome shotgun (WGS) entry which is preliminary data.</text>
</comment>
<dbReference type="OrthoDB" id="5873811at2759"/>
<reference evidence="2 3" key="1">
    <citation type="submission" date="2014-10" db="EMBL/GenBank/DDBJ databases">
        <title>Draft genome of the hookworm Ancylostoma caninum.</title>
        <authorList>
            <person name="Mitreva M."/>
        </authorList>
    </citation>
    <scope>NUCLEOTIDE SEQUENCE [LARGE SCALE GENOMIC DNA]</scope>
    <source>
        <strain evidence="2 3">Baltimore</strain>
    </source>
</reference>
<protein>
    <submittedName>
        <fullName evidence="2">Uncharacterized protein</fullName>
    </submittedName>
</protein>
<dbReference type="AlphaFoldDB" id="A0A368GYE6"/>
<dbReference type="EMBL" id="JOJR01000035">
    <property type="protein sequence ID" value="RCN49383.1"/>
    <property type="molecule type" value="Genomic_DNA"/>
</dbReference>
<proteinExistence type="predicted"/>
<dbReference type="Proteomes" id="UP000252519">
    <property type="component" value="Unassembled WGS sequence"/>
</dbReference>
<sequence length="206" mass="23201">MKKNCVKLPLASNYAVFFYIIVVVIAIISYVTSLLSGFTQNVTLRYVALVLTSSGFLPTIVCYFIIRQHFKMINSSDIVKRMQSKLSLGLLLQWILQMISSVIMWSGFAFNCFFLFSFDNARTVEAVVDIYFVIADTFMAWIPAITGLLIKWSISGFLQGKTAPAKNSSGDAYPERRKSVLVSMYTERKNSVLVPANTTARKKVEN</sequence>
<evidence type="ECO:0000313" key="2">
    <source>
        <dbReference type="EMBL" id="RCN49383.1"/>
    </source>
</evidence>
<keyword evidence="1" id="KW-0472">Membrane</keyword>